<dbReference type="PROSITE" id="PS50979">
    <property type="entry name" value="BC"/>
    <property type="match status" value="1"/>
</dbReference>
<dbReference type="GO" id="GO:0046872">
    <property type="term" value="F:metal ion binding"/>
    <property type="evidence" value="ECO:0007669"/>
    <property type="project" value="InterPro"/>
</dbReference>
<evidence type="ECO:0000256" key="1">
    <source>
        <dbReference type="ARBA" id="ARBA00001953"/>
    </source>
</evidence>
<keyword evidence="4 6" id="KW-0067">ATP-binding</keyword>
<evidence type="ECO:0000259" key="8">
    <source>
        <dbReference type="PROSITE" id="PS50975"/>
    </source>
</evidence>
<dbReference type="Gene3D" id="3.30.470.20">
    <property type="entry name" value="ATP-grasp fold, B domain"/>
    <property type="match status" value="1"/>
</dbReference>
<protein>
    <recommendedName>
        <fullName evidence="12">Biotin carboxylase</fullName>
    </recommendedName>
</protein>
<dbReference type="InterPro" id="IPR011054">
    <property type="entry name" value="Rudment_hybrid_motif"/>
</dbReference>
<name>A0A9W9VMR3_9EURO</name>
<evidence type="ECO:0000259" key="9">
    <source>
        <dbReference type="PROSITE" id="PS50979"/>
    </source>
</evidence>
<dbReference type="InterPro" id="IPR005482">
    <property type="entry name" value="Biotin_COase_C"/>
</dbReference>
<feature type="domain" description="Lipoyl-binding" evidence="7">
    <location>
        <begin position="723"/>
        <end position="800"/>
    </location>
</feature>
<dbReference type="CDD" id="cd06850">
    <property type="entry name" value="biotinyl_domain"/>
    <property type="match status" value="1"/>
</dbReference>
<dbReference type="Pfam" id="PF02785">
    <property type="entry name" value="Biotin_carb_C"/>
    <property type="match status" value="1"/>
</dbReference>
<organism evidence="10 11">
    <name type="scientific">Penicillium cosmopolitanum</name>
    <dbReference type="NCBI Taxonomy" id="1131564"/>
    <lineage>
        <taxon>Eukaryota</taxon>
        <taxon>Fungi</taxon>
        <taxon>Dikarya</taxon>
        <taxon>Ascomycota</taxon>
        <taxon>Pezizomycotina</taxon>
        <taxon>Eurotiomycetes</taxon>
        <taxon>Eurotiomycetidae</taxon>
        <taxon>Eurotiales</taxon>
        <taxon>Aspergillaceae</taxon>
        <taxon>Penicillium</taxon>
    </lineage>
</organism>
<dbReference type="FunFam" id="3.30.1490.20:FF:000003">
    <property type="entry name" value="acetyl-CoA carboxylase isoform X1"/>
    <property type="match status" value="1"/>
</dbReference>
<proteinExistence type="predicted"/>
<accession>A0A9W9VMR3</accession>
<dbReference type="Proteomes" id="UP001147747">
    <property type="component" value="Unassembled WGS sequence"/>
</dbReference>
<keyword evidence="2" id="KW-0436">Ligase</keyword>
<dbReference type="Gene3D" id="2.40.50.100">
    <property type="match status" value="1"/>
</dbReference>
<dbReference type="PANTHER" id="PTHR18866">
    <property type="entry name" value="CARBOXYLASE:PYRUVATE/ACETYL-COA/PROPIONYL-COA CARBOXYLASE"/>
    <property type="match status" value="1"/>
</dbReference>
<dbReference type="GO" id="GO:0016874">
    <property type="term" value="F:ligase activity"/>
    <property type="evidence" value="ECO:0007669"/>
    <property type="project" value="UniProtKB-KW"/>
</dbReference>
<evidence type="ECO:0000256" key="6">
    <source>
        <dbReference type="PROSITE-ProRule" id="PRU00409"/>
    </source>
</evidence>
<dbReference type="Pfam" id="PF00364">
    <property type="entry name" value="Biotin_lipoyl"/>
    <property type="match status" value="1"/>
</dbReference>
<dbReference type="InterPro" id="IPR000089">
    <property type="entry name" value="Biotin_lipoyl"/>
</dbReference>
<dbReference type="InterPro" id="IPR005481">
    <property type="entry name" value="BC-like_N"/>
</dbReference>
<dbReference type="InterPro" id="IPR011764">
    <property type="entry name" value="Biotin_carboxylation_dom"/>
</dbReference>
<dbReference type="EMBL" id="JAPZBU010000009">
    <property type="protein sequence ID" value="KAJ5385962.1"/>
    <property type="molecule type" value="Genomic_DNA"/>
</dbReference>
<dbReference type="InterPro" id="IPR050856">
    <property type="entry name" value="Biotin_carboxylase_complex"/>
</dbReference>
<dbReference type="PANTHER" id="PTHR18866:SF127">
    <property type="match status" value="1"/>
</dbReference>
<dbReference type="InterPro" id="IPR011053">
    <property type="entry name" value="Single_hybrid_motif"/>
</dbReference>
<dbReference type="OrthoDB" id="196847at2759"/>
<dbReference type="SUPFAM" id="SSF52440">
    <property type="entry name" value="PreATP-grasp domain"/>
    <property type="match status" value="1"/>
</dbReference>
<gene>
    <name evidence="10" type="ORF">N7509_008503</name>
</gene>
<evidence type="ECO:0000256" key="4">
    <source>
        <dbReference type="ARBA" id="ARBA00022840"/>
    </source>
</evidence>
<dbReference type="SUPFAM" id="SSF51230">
    <property type="entry name" value="Single hybrid motif"/>
    <property type="match status" value="1"/>
</dbReference>
<sequence length="800" mass="87751">MPGITNDNSLTDGDAFPLRKPLFVAQPPLGDDGRPALRKVLIANRGEIACRIIKTCRKLNIGSIAVYADEDALSRHVTDADEAINIGSIDKRKVNPFLDIDLLVQTALSAGAQAIHPGYGYLSENADFANRVRDAGLIFIGPSASAMSSLGDKRSSKVFLSEHAPEVPLIPGFSGSSQDAEALKTAAEDIGFPIMVKASAGGGGKGMRIVREAGQLKDELARAQSEASRSFGSSDCILEKYIENSKHVEIQIMGDSHGKVVSFFDRDCSVQRRHQKVIEETPCPFLDDKTRQEMSDTAVRIGSLIGYENAGTVEFIFDVSTGRFYFLEVNARLQVEHPITEEVTGFDLVSLQLFVAAGGDLSTIPALDNVTQHGASIECRLTAESPQNNFLPEHGKVHLWLPAPGVLSPGRDIRYETAIRSGSVVSIYFDSMIAKLVVWAPTRSLAIEKMQKVLAHTACVGVRTNQLFLQACLSNKEFHDPAYTTSFIPNNLEQLLQPSFLPKAADIEPVLSIMSSLAVRYLPHYVPKPLQTKPFHNVRRQFRNQRLDPVNVHCDVITAVDWPYHNKSKEIVPSSLCIWKAQRLESPVDVAEAFVVSIPDENDFENDSKSAVTEVSMKYNRISQEIRSGEYVNSIPYKARIESWQPAEDNTAIVESWLSSNMTVSISGVKTSAYVCLPSVRPHTLTGQVDQSQQIFFHIPVIGTYVEMKRDTLLSFAGSIRSIAKSKDDSEQKTVTAPMPCKVLSILKSNGDSVNAGDSVMIIESMKMEINIAASSTGKFETKWKEGDAVEDGKVLCTVV</sequence>
<dbReference type="InterPro" id="IPR016185">
    <property type="entry name" value="PreATP-grasp_dom_sf"/>
</dbReference>
<dbReference type="PROSITE" id="PS00867">
    <property type="entry name" value="CPSASE_2"/>
    <property type="match status" value="1"/>
</dbReference>
<evidence type="ECO:0000313" key="10">
    <source>
        <dbReference type="EMBL" id="KAJ5385962.1"/>
    </source>
</evidence>
<dbReference type="GeneID" id="81372120"/>
<dbReference type="InterPro" id="IPR011761">
    <property type="entry name" value="ATP-grasp"/>
</dbReference>
<dbReference type="Pfam" id="PF00289">
    <property type="entry name" value="Biotin_carb_N"/>
    <property type="match status" value="1"/>
</dbReference>
<dbReference type="SUPFAM" id="SSF56059">
    <property type="entry name" value="Glutathione synthetase ATP-binding domain-like"/>
    <property type="match status" value="1"/>
</dbReference>
<keyword evidence="5" id="KW-0092">Biotin</keyword>
<comment type="cofactor">
    <cofactor evidence="1">
        <name>biotin</name>
        <dbReference type="ChEBI" id="CHEBI:57586"/>
    </cofactor>
</comment>
<evidence type="ECO:0000313" key="11">
    <source>
        <dbReference type="Proteomes" id="UP001147747"/>
    </source>
</evidence>
<reference evidence="10" key="2">
    <citation type="journal article" date="2023" name="IMA Fungus">
        <title>Comparative genomic study of the Penicillium genus elucidates a diverse pangenome and 15 lateral gene transfer events.</title>
        <authorList>
            <person name="Petersen C."/>
            <person name="Sorensen T."/>
            <person name="Nielsen M.R."/>
            <person name="Sondergaard T.E."/>
            <person name="Sorensen J.L."/>
            <person name="Fitzpatrick D.A."/>
            <person name="Frisvad J.C."/>
            <person name="Nielsen K.L."/>
        </authorList>
    </citation>
    <scope>NUCLEOTIDE SEQUENCE</scope>
    <source>
        <strain evidence="10">IBT 29677</strain>
    </source>
</reference>
<dbReference type="SUPFAM" id="SSF51246">
    <property type="entry name" value="Rudiment single hybrid motif"/>
    <property type="match status" value="1"/>
</dbReference>
<evidence type="ECO:0000259" key="7">
    <source>
        <dbReference type="PROSITE" id="PS50968"/>
    </source>
</evidence>
<dbReference type="InterPro" id="IPR005479">
    <property type="entry name" value="CPAse_ATP-bd"/>
</dbReference>
<dbReference type="GO" id="GO:0005524">
    <property type="term" value="F:ATP binding"/>
    <property type="evidence" value="ECO:0007669"/>
    <property type="project" value="UniProtKB-UniRule"/>
</dbReference>
<keyword evidence="3 6" id="KW-0547">Nucleotide-binding</keyword>
<dbReference type="AlphaFoldDB" id="A0A9W9VMR3"/>
<dbReference type="PROSITE" id="PS50975">
    <property type="entry name" value="ATP_GRASP"/>
    <property type="match status" value="1"/>
</dbReference>
<dbReference type="PROSITE" id="PS50968">
    <property type="entry name" value="BIOTINYL_LIPOYL"/>
    <property type="match status" value="1"/>
</dbReference>
<keyword evidence="11" id="KW-1185">Reference proteome</keyword>
<evidence type="ECO:0000256" key="3">
    <source>
        <dbReference type="ARBA" id="ARBA00022741"/>
    </source>
</evidence>
<dbReference type="SMART" id="SM00878">
    <property type="entry name" value="Biotin_carb_C"/>
    <property type="match status" value="1"/>
</dbReference>
<evidence type="ECO:0000256" key="2">
    <source>
        <dbReference type="ARBA" id="ARBA00022598"/>
    </source>
</evidence>
<feature type="domain" description="Biotin carboxylation" evidence="9">
    <location>
        <begin position="36"/>
        <end position="493"/>
    </location>
</feature>
<reference evidence="10" key="1">
    <citation type="submission" date="2022-12" db="EMBL/GenBank/DDBJ databases">
        <authorList>
            <person name="Petersen C."/>
        </authorList>
    </citation>
    <scope>NUCLEOTIDE SEQUENCE</scope>
    <source>
        <strain evidence="10">IBT 29677</strain>
    </source>
</reference>
<evidence type="ECO:0000256" key="5">
    <source>
        <dbReference type="ARBA" id="ARBA00023267"/>
    </source>
</evidence>
<evidence type="ECO:0008006" key="12">
    <source>
        <dbReference type="Google" id="ProtNLM"/>
    </source>
</evidence>
<comment type="caution">
    <text evidence="10">The sequence shown here is derived from an EMBL/GenBank/DDBJ whole genome shotgun (WGS) entry which is preliminary data.</text>
</comment>
<dbReference type="Pfam" id="PF02786">
    <property type="entry name" value="CPSase_L_D2"/>
    <property type="match status" value="1"/>
</dbReference>
<feature type="domain" description="ATP-grasp" evidence="8">
    <location>
        <begin position="157"/>
        <end position="357"/>
    </location>
</feature>
<dbReference type="PROSITE" id="PS00866">
    <property type="entry name" value="CPSASE_1"/>
    <property type="match status" value="1"/>
</dbReference>
<dbReference type="RefSeq" id="XP_056483760.1">
    <property type="nucleotide sequence ID" value="XM_056633140.1"/>
</dbReference>